<reference evidence="2 3" key="1">
    <citation type="journal article" date="2016" name="Genome Announc.">
        <title>Draft Whole-Genome Sequence of Trichoderma gamsii T6085, a Promising Biocontrol Agent of Fusarium Head Blight on Wheat.</title>
        <authorList>
            <person name="Baroncelli R."/>
            <person name="Zapparata A."/>
            <person name="Piaggeschi G."/>
            <person name="Sarrocco S."/>
            <person name="Vannacci G."/>
        </authorList>
    </citation>
    <scope>NUCLEOTIDE SEQUENCE [LARGE SCALE GENOMIC DNA]</scope>
    <source>
        <strain evidence="2 3">T6085</strain>
    </source>
</reference>
<dbReference type="Gene3D" id="3.40.50.720">
    <property type="entry name" value="NAD(P)-binding Rossmann-like Domain"/>
    <property type="match status" value="1"/>
</dbReference>
<dbReference type="GeneID" id="29988651"/>
<dbReference type="Proteomes" id="UP000054821">
    <property type="component" value="Unassembled WGS sequence"/>
</dbReference>
<dbReference type="STRING" id="398673.A0A2P4ZR58"/>
<sequence length="358" mass="39229">MGHKKNASTENADSPAVLSKNMDPFPEKFLPIFIQNQFRTKIELPTKERYPNAQGKCAIITGSNTGLGFESARQLLALGLPRLIMAVRSLEKGNEAAKVLRDANPAAKIDVWKLDMESYDSIQAFADRCQKELDRLDIAILNAGLSPLSFSACSTGHEKTMQVNHFGTALLAVLLLPCLKDKAGGTDLPCLTIVNSVTAHLCKFPNRNERPLLASFDDTKITPFDPQERYGVSKLINQLFLVKLADLVNPDNVIINMVDPGLTKGTGLGRDVKGPLSFALKGFLGVAGRPTERGSATYVDAVLGHGKDSHGSFLMNCKNAPLACWFYTDGTQLTDLVWNETLQEFKFTNVEEIIKSMQ</sequence>
<evidence type="ECO:0000313" key="2">
    <source>
        <dbReference type="EMBL" id="PON26775.1"/>
    </source>
</evidence>
<dbReference type="PRINTS" id="PR00081">
    <property type="entry name" value="GDHRDH"/>
</dbReference>
<proteinExistence type="predicted"/>
<dbReference type="RefSeq" id="XP_018658224.1">
    <property type="nucleotide sequence ID" value="XM_018808568.1"/>
</dbReference>
<dbReference type="Pfam" id="PF00106">
    <property type="entry name" value="adh_short"/>
    <property type="match status" value="1"/>
</dbReference>
<dbReference type="AlphaFoldDB" id="A0A2P4ZR58"/>
<dbReference type="EMBL" id="JPDN02000012">
    <property type="protein sequence ID" value="PON26775.1"/>
    <property type="molecule type" value="Genomic_DNA"/>
</dbReference>
<keyword evidence="3" id="KW-1185">Reference proteome</keyword>
<dbReference type="InterPro" id="IPR036291">
    <property type="entry name" value="NAD(P)-bd_dom_sf"/>
</dbReference>
<keyword evidence="1" id="KW-0560">Oxidoreductase</keyword>
<evidence type="ECO:0000256" key="1">
    <source>
        <dbReference type="ARBA" id="ARBA00023002"/>
    </source>
</evidence>
<dbReference type="GO" id="GO:0016491">
    <property type="term" value="F:oxidoreductase activity"/>
    <property type="evidence" value="ECO:0007669"/>
    <property type="project" value="UniProtKB-KW"/>
</dbReference>
<evidence type="ECO:0000313" key="3">
    <source>
        <dbReference type="Proteomes" id="UP000054821"/>
    </source>
</evidence>
<dbReference type="PANTHER" id="PTHR43157:SF35">
    <property type="entry name" value="DEHYDROGENASE_REDUCTASE FAMILY PROTEIN, PUTATIVE-RELATED"/>
    <property type="match status" value="1"/>
</dbReference>
<evidence type="ECO:0008006" key="4">
    <source>
        <dbReference type="Google" id="ProtNLM"/>
    </source>
</evidence>
<dbReference type="SUPFAM" id="SSF51735">
    <property type="entry name" value="NAD(P)-binding Rossmann-fold domains"/>
    <property type="match status" value="1"/>
</dbReference>
<dbReference type="InterPro" id="IPR002347">
    <property type="entry name" value="SDR_fam"/>
</dbReference>
<protein>
    <recommendedName>
        <fullName evidence="4">Short-chain dehydrogenase</fullName>
    </recommendedName>
</protein>
<comment type="caution">
    <text evidence="2">The sequence shown here is derived from an EMBL/GenBank/DDBJ whole genome shotgun (WGS) entry which is preliminary data.</text>
</comment>
<name>A0A2P4ZR58_9HYPO</name>
<dbReference type="PANTHER" id="PTHR43157">
    <property type="entry name" value="PHOSPHATIDYLINOSITOL-GLYCAN BIOSYNTHESIS CLASS F PROTEIN-RELATED"/>
    <property type="match status" value="1"/>
</dbReference>
<accession>A0A2P4ZR58</accession>
<organism evidence="2 3">
    <name type="scientific">Trichoderma gamsii</name>
    <dbReference type="NCBI Taxonomy" id="398673"/>
    <lineage>
        <taxon>Eukaryota</taxon>
        <taxon>Fungi</taxon>
        <taxon>Dikarya</taxon>
        <taxon>Ascomycota</taxon>
        <taxon>Pezizomycotina</taxon>
        <taxon>Sordariomycetes</taxon>
        <taxon>Hypocreomycetidae</taxon>
        <taxon>Hypocreales</taxon>
        <taxon>Hypocreaceae</taxon>
        <taxon>Trichoderma</taxon>
    </lineage>
</organism>
<gene>
    <name evidence="2" type="ORF">TGAM01_v204276</name>
</gene>